<name>A0A9X7ZF45_9MYCO</name>
<proteinExistence type="predicted"/>
<protein>
    <recommendedName>
        <fullName evidence="4">Secreted protein</fullName>
    </recommendedName>
</protein>
<feature type="signal peptide" evidence="1">
    <location>
        <begin position="1"/>
        <end position="32"/>
    </location>
</feature>
<accession>A0A9X7ZF45</accession>
<evidence type="ECO:0000313" key="3">
    <source>
        <dbReference type="Proteomes" id="UP000825008"/>
    </source>
</evidence>
<dbReference type="AlphaFoldDB" id="A0A9X7ZF45"/>
<evidence type="ECO:0000256" key="1">
    <source>
        <dbReference type="SAM" id="SignalP"/>
    </source>
</evidence>
<dbReference type="RefSeq" id="WP_220694251.1">
    <property type="nucleotide sequence ID" value="NZ_CP080997.1"/>
</dbReference>
<evidence type="ECO:0000313" key="2">
    <source>
        <dbReference type="EMBL" id="QZA06380.1"/>
    </source>
</evidence>
<evidence type="ECO:0008006" key="4">
    <source>
        <dbReference type="Google" id="ProtNLM"/>
    </source>
</evidence>
<keyword evidence="1" id="KW-0732">Signal</keyword>
<sequence>MTMNKANSAWFALSAVPVAALAVLVGQTPAQADPLPYGPDTCIQGYVWREAIPNDHVCVTPAVRARTQQENGTVAERRDPTGAYGSNTCKQGYVWREAFDGDVVCVTPDIRSQTWADNAAAASRVQADAPDPTPDPARQDLTCKQLGIC</sequence>
<organism evidence="2 3">
    <name type="scientific">Mycolicibacter heraklionensis</name>
    <dbReference type="NCBI Taxonomy" id="512402"/>
    <lineage>
        <taxon>Bacteria</taxon>
        <taxon>Bacillati</taxon>
        <taxon>Actinomycetota</taxon>
        <taxon>Actinomycetes</taxon>
        <taxon>Mycobacteriales</taxon>
        <taxon>Mycobacteriaceae</taxon>
        <taxon>Mycolicibacter</taxon>
    </lineage>
</organism>
<gene>
    <name evidence="2" type="ORF">K3U94_15260</name>
</gene>
<feature type="chain" id="PRO_5040765041" description="Secreted protein" evidence="1">
    <location>
        <begin position="33"/>
        <end position="149"/>
    </location>
</feature>
<dbReference type="KEGG" id="mher:K3U94_15260"/>
<reference evidence="2" key="1">
    <citation type="submission" date="2021-08" db="EMBL/GenBank/DDBJ databases">
        <title>Whole genome sequencing of non-tuberculosis mycobacteria type-strains.</title>
        <authorList>
            <person name="Igarashi Y."/>
            <person name="Osugi A."/>
            <person name="Mitarai S."/>
        </authorList>
    </citation>
    <scope>NUCLEOTIDE SEQUENCE</scope>
    <source>
        <strain evidence="2">JCM 30995</strain>
    </source>
</reference>
<dbReference type="EMBL" id="CP080997">
    <property type="protein sequence ID" value="QZA06380.1"/>
    <property type="molecule type" value="Genomic_DNA"/>
</dbReference>
<dbReference type="Proteomes" id="UP000825008">
    <property type="component" value="Chromosome"/>
</dbReference>